<comment type="caution">
    <text evidence="1">The sequence shown here is derived from an EMBL/GenBank/DDBJ whole genome shotgun (WGS) entry which is preliminary data.</text>
</comment>
<dbReference type="EMBL" id="MZMT01000003">
    <property type="protein sequence ID" value="PIO46265.1"/>
    <property type="molecule type" value="Genomic_DNA"/>
</dbReference>
<dbReference type="SUPFAM" id="SSF110296">
    <property type="entry name" value="Oligoxyloglucan reducing end-specific cellobiohydrolase"/>
    <property type="match status" value="1"/>
</dbReference>
<organism evidence="1 2">
    <name type="scientific">Phyllobacterium zundukense</name>
    <dbReference type="NCBI Taxonomy" id="1867719"/>
    <lineage>
        <taxon>Bacteria</taxon>
        <taxon>Pseudomonadati</taxon>
        <taxon>Pseudomonadota</taxon>
        <taxon>Alphaproteobacteria</taxon>
        <taxon>Hyphomicrobiales</taxon>
        <taxon>Phyllobacteriaceae</taxon>
        <taxon>Phyllobacterium</taxon>
    </lineage>
</organism>
<gene>
    <name evidence="1" type="ORF">B5P45_00185</name>
</gene>
<name>A0A2N9W3E7_9HYPH</name>
<dbReference type="KEGG" id="pht:BLM14_11870"/>
<keyword evidence="2" id="KW-1185">Reference proteome</keyword>
<sequence length="113" mass="12075">MRLMGLRQLARIFVGVALTLFVYGYGASAKDMRVADLKVHTHIHGLAVDRNDPSQLLVATHHGLFRVTGDGNAKLISVVQDFMGFTPDPSDPNSLFASGHPAGGGNLGFHLHG</sequence>
<protein>
    <submittedName>
        <fullName evidence="1">Uncharacterized protein</fullName>
    </submittedName>
</protein>
<reference evidence="1 2" key="1">
    <citation type="journal article" date="2017" name="Int J Environ Stud">
        <title>Does the Miocene-Pliocene relict legume Oxytropis triphylla form nitrogen-fixing nodules with a combination of bacterial strains?</title>
        <authorList>
            <person name="Safronova V."/>
            <person name="Belimov A."/>
            <person name="Sazanova A."/>
            <person name="Kuznetsova I."/>
            <person name="Popova J."/>
            <person name="Andronov E."/>
            <person name="Verkhozina A."/>
            <person name="Tikhonovich I."/>
        </authorList>
    </citation>
    <scope>NUCLEOTIDE SEQUENCE [LARGE SCALE GENOMIC DNA]</scope>
    <source>
        <strain evidence="1 2">Tri-38</strain>
    </source>
</reference>
<dbReference type="AlphaFoldDB" id="A0A2N9W3E7"/>
<evidence type="ECO:0000313" key="1">
    <source>
        <dbReference type="EMBL" id="PIO46265.1"/>
    </source>
</evidence>
<proteinExistence type="predicted"/>
<evidence type="ECO:0000313" key="2">
    <source>
        <dbReference type="Proteomes" id="UP000232163"/>
    </source>
</evidence>
<dbReference type="Proteomes" id="UP000232163">
    <property type="component" value="Unassembled WGS sequence"/>
</dbReference>
<accession>A0A2N9W3E7</accession>